<dbReference type="AlphaFoldDB" id="A0A1X2G3M1"/>
<protein>
    <submittedName>
        <fullName evidence="1">Uncharacterized protein</fullName>
    </submittedName>
</protein>
<organism evidence="1 2">
    <name type="scientific">Hesseltinella vesiculosa</name>
    <dbReference type="NCBI Taxonomy" id="101127"/>
    <lineage>
        <taxon>Eukaryota</taxon>
        <taxon>Fungi</taxon>
        <taxon>Fungi incertae sedis</taxon>
        <taxon>Mucoromycota</taxon>
        <taxon>Mucoromycotina</taxon>
        <taxon>Mucoromycetes</taxon>
        <taxon>Mucorales</taxon>
        <taxon>Cunninghamellaceae</taxon>
        <taxon>Hesseltinella</taxon>
    </lineage>
</organism>
<proteinExistence type="predicted"/>
<name>A0A1X2G3M1_9FUNG</name>
<gene>
    <name evidence="1" type="ORF">DM01DRAFT_1378592</name>
</gene>
<evidence type="ECO:0000313" key="2">
    <source>
        <dbReference type="Proteomes" id="UP000242146"/>
    </source>
</evidence>
<dbReference type="EMBL" id="MCGT01000051">
    <property type="protein sequence ID" value="ORX43992.1"/>
    <property type="molecule type" value="Genomic_DNA"/>
</dbReference>
<reference evidence="1 2" key="1">
    <citation type="submission" date="2016-07" db="EMBL/GenBank/DDBJ databases">
        <title>Pervasive Adenine N6-methylation of Active Genes in Fungi.</title>
        <authorList>
            <consortium name="DOE Joint Genome Institute"/>
            <person name="Mondo S.J."/>
            <person name="Dannebaum R.O."/>
            <person name="Kuo R.C."/>
            <person name="Labutti K."/>
            <person name="Haridas S."/>
            <person name="Kuo A."/>
            <person name="Salamov A."/>
            <person name="Ahrendt S.R."/>
            <person name="Lipzen A."/>
            <person name="Sullivan W."/>
            <person name="Andreopoulos W.B."/>
            <person name="Clum A."/>
            <person name="Lindquist E."/>
            <person name="Daum C."/>
            <person name="Ramamoorthy G.K."/>
            <person name="Gryganskyi A."/>
            <person name="Culley D."/>
            <person name="Magnuson J.K."/>
            <person name="James T.Y."/>
            <person name="O'Malley M.A."/>
            <person name="Stajich J.E."/>
            <person name="Spatafora J.W."/>
            <person name="Visel A."/>
            <person name="Grigoriev I.V."/>
        </authorList>
    </citation>
    <scope>NUCLEOTIDE SEQUENCE [LARGE SCALE GENOMIC DNA]</scope>
    <source>
        <strain evidence="1 2">NRRL 3301</strain>
    </source>
</reference>
<sequence>MNTNDNSLRPNPQECHGCRFPCQQVLLHSPLVGNNNFNVQEWWESLLSVEPPIAGLAHVRQFGDSLSVHSVNPRSAHFFFHHPARWRALMSTYRESKRPLAMLGLMAIQSNVTTCPTATKSAIWHETVLPKPESAAADTQTKPTHLHGSIAAIAAAEGAYLIGAEGSQHKQKHLLSLTVETSGTFSQNLSLADQTQTLYIWYKATNDGK</sequence>
<accession>A0A1X2G3M1</accession>
<comment type="caution">
    <text evidence="1">The sequence shown here is derived from an EMBL/GenBank/DDBJ whole genome shotgun (WGS) entry which is preliminary data.</text>
</comment>
<dbReference type="Proteomes" id="UP000242146">
    <property type="component" value="Unassembled WGS sequence"/>
</dbReference>
<keyword evidence="2" id="KW-1185">Reference proteome</keyword>
<evidence type="ECO:0000313" key="1">
    <source>
        <dbReference type="EMBL" id="ORX43992.1"/>
    </source>
</evidence>